<keyword evidence="3" id="KW-1185">Reference proteome</keyword>
<proteinExistence type="predicted"/>
<feature type="chain" id="PRO_5025651287" evidence="1">
    <location>
        <begin position="19"/>
        <end position="152"/>
    </location>
</feature>
<feature type="signal peptide" evidence="1">
    <location>
        <begin position="1"/>
        <end position="18"/>
    </location>
</feature>
<evidence type="ECO:0000313" key="2">
    <source>
        <dbReference type="EMBL" id="KAF1996629.1"/>
    </source>
</evidence>
<protein>
    <submittedName>
        <fullName evidence="2">Uncharacterized protein</fullName>
    </submittedName>
</protein>
<organism evidence="2 3">
    <name type="scientific">Amniculicola lignicola CBS 123094</name>
    <dbReference type="NCBI Taxonomy" id="1392246"/>
    <lineage>
        <taxon>Eukaryota</taxon>
        <taxon>Fungi</taxon>
        <taxon>Dikarya</taxon>
        <taxon>Ascomycota</taxon>
        <taxon>Pezizomycotina</taxon>
        <taxon>Dothideomycetes</taxon>
        <taxon>Pleosporomycetidae</taxon>
        <taxon>Pleosporales</taxon>
        <taxon>Amniculicolaceae</taxon>
        <taxon>Amniculicola</taxon>
    </lineage>
</organism>
<keyword evidence="1" id="KW-0732">Signal</keyword>
<dbReference type="OrthoDB" id="3786098at2759"/>
<accession>A0A6A5W791</accession>
<dbReference type="AlphaFoldDB" id="A0A6A5W791"/>
<dbReference type="Gene3D" id="2.60.20.10">
    <property type="entry name" value="Crystallins"/>
    <property type="match status" value="1"/>
</dbReference>
<reference evidence="2" key="1">
    <citation type="journal article" date="2020" name="Stud. Mycol.">
        <title>101 Dothideomycetes genomes: a test case for predicting lifestyles and emergence of pathogens.</title>
        <authorList>
            <person name="Haridas S."/>
            <person name="Albert R."/>
            <person name="Binder M."/>
            <person name="Bloem J."/>
            <person name="Labutti K."/>
            <person name="Salamov A."/>
            <person name="Andreopoulos B."/>
            <person name="Baker S."/>
            <person name="Barry K."/>
            <person name="Bills G."/>
            <person name="Bluhm B."/>
            <person name="Cannon C."/>
            <person name="Castanera R."/>
            <person name="Culley D."/>
            <person name="Daum C."/>
            <person name="Ezra D."/>
            <person name="Gonzalez J."/>
            <person name="Henrissat B."/>
            <person name="Kuo A."/>
            <person name="Liang C."/>
            <person name="Lipzen A."/>
            <person name="Lutzoni F."/>
            <person name="Magnuson J."/>
            <person name="Mondo S."/>
            <person name="Nolan M."/>
            <person name="Ohm R."/>
            <person name="Pangilinan J."/>
            <person name="Park H.-J."/>
            <person name="Ramirez L."/>
            <person name="Alfaro M."/>
            <person name="Sun H."/>
            <person name="Tritt A."/>
            <person name="Yoshinaga Y."/>
            <person name="Zwiers L.-H."/>
            <person name="Turgeon B."/>
            <person name="Goodwin S."/>
            <person name="Spatafora J."/>
            <person name="Crous P."/>
            <person name="Grigoriev I."/>
        </authorList>
    </citation>
    <scope>NUCLEOTIDE SEQUENCE</scope>
    <source>
        <strain evidence="2">CBS 123094</strain>
    </source>
</reference>
<sequence length="152" mass="16599">MRLLVALFAVLGATVVSSLPAYETREPGKSCAVEGPKPVFDYEVKILIKGSSARAATLFKKPHFDGVNEGTDVTAIQTWYDSCQIFEGWYGGWDKAARSIVVEKGFKCVFFTNADCKGTPVLQLGDKKRFAVLGQLPKEADGTLRSAKCPKF</sequence>
<dbReference type="EMBL" id="ML977623">
    <property type="protein sequence ID" value="KAF1996629.1"/>
    <property type="molecule type" value="Genomic_DNA"/>
</dbReference>
<evidence type="ECO:0000313" key="3">
    <source>
        <dbReference type="Proteomes" id="UP000799779"/>
    </source>
</evidence>
<dbReference type="Proteomes" id="UP000799779">
    <property type="component" value="Unassembled WGS sequence"/>
</dbReference>
<name>A0A6A5W791_9PLEO</name>
<evidence type="ECO:0000256" key="1">
    <source>
        <dbReference type="SAM" id="SignalP"/>
    </source>
</evidence>
<gene>
    <name evidence="2" type="ORF">P154DRAFT_579728</name>
</gene>